<dbReference type="Pfam" id="PF04993">
    <property type="entry name" value="TfoX_N"/>
    <property type="match status" value="1"/>
</dbReference>
<dbReference type="SUPFAM" id="SSF159894">
    <property type="entry name" value="YgaC/TfoX-N like"/>
    <property type="match status" value="1"/>
</dbReference>
<dbReference type="RefSeq" id="WP_043116901.1">
    <property type="nucleotide sequence ID" value="NZ_JRAA01000002.1"/>
</dbReference>
<dbReference type="AlphaFoldDB" id="A0A0B0H353"/>
<dbReference type="PANTHER" id="PTHR36121:SF1">
    <property type="entry name" value="PROTEIN SXY"/>
    <property type="match status" value="1"/>
</dbReference>
<dbReference type="Proteomes" id="UP000030856">
    <property type="component" value="Unassembled WGS sequence"/>
</dbReference>
<organism evidence="2 4">
    <name type="scientific">Solemya velum gill symbiont</name>
    <dbReference type="NCBI Taxonomy" id="2340"/>
    <lineage>
        <taxon>Bacteria</taxon>
        <taxon>Pseudomonadati</taxon>
        <taxon>Pseudomonadota</taxon>
        <taxon>Gammaproteobacteria</taxon>
        <taxon>sulfur-oxidizing symbionts</taxon>
    </lineage>
</organism>
<dbReference type="OrthoDB" id="8687154at2"/>
<evidence type="ECO:0000313" key="4">
    <source>
        <dbReference type="Proteomes" id="UP000030856"/>
    </source>
</evidence>
<evidence type="ECO:0000313" key="2">
    <source>
        <dbReference type="EMBL" id="KHF24648.1"/>
    </source>
</evidence>
<dbReference type="EMBL" id="JRAA01000002">
    <property type="protein sequence ID" value="KHF24648.1"/>
    <property type="molecule type" value="Genomic_DNA"/>
</dbReference>
<feature type="domain" description="TfoX N-terminal" evidence="1">
    <location>
        <begin position="11"/>
        <end position="102"/>
    </location>
</feature>
<dbReference type="InterPro" id="IPR047525">
    <property type="entry name" value="TfoX-like"/>
</dbReference>
<evidence type="ECO:0000313" key="3">
    <source>
        <dbReference type="EMBL" id="OOY34052.1"/>
    </source>
</evidence>
<name>A0A0B0H353_SOVGS</name>
<dbReference type="Gene3D" id="3.30.1460.30">
    <property type="entry name" value="YgaC/TfoX-N like chaperone"/>
    <property type="match status" value="1"/>
</dbReference>
<dbReference type="EMBL" id="MPNX01000023">
    <property type="protein sequence ID" value="OOY34052.1"/>
    <property type="molecule type" value="Genomic_DNA"/>
</dbReference>
<keyword evidence="4" id="KW-1185">Reference proteome</keyword>
<accession>A0A0B0H353</accession>
<dbReference type="STRING" id="2340.JV46_06720"/>
<dbReference type="PATRIC" id="fig|2340.3.peg.1291"/>
<dbReference type="GeneID" id="86992695"/>
<dbReference type="PANTHER" id="PTHR36121">
    <property type="entry name" value="PROTEIN SXY"/>
    <property type="match status" value="1"/>
</dbReference>
<reference evidence="3 5" key="2">
    <citation type="submission" date="2016-11" db="EMBL/GenBank/DDBJ databases">
        <title>Mixed transmission modes and dynamic genome evolution in an obligate animal-bacterial symbiosis.</title>
        <authorList>
            <person name="Russell S.L."/>
            <person name="Corbett-Detig R.B."/>
            <person name="Cavanaugh C.M."/>
        </authorList>
    </citation>
    <scope>NUCLEOTIDE SEQUENCE [LARGE SCALE GENOMIC DNA]</scope>
    <source>
        <strain evidence="3">MA-KB16</strain>
    </source>
</reference>
<evidence type="ECO:0000259" key="1">
    <source>
        <dbReference type="Pfam" id="PF04993"/>
    </source>
</evidence>
<sequence>MSDFVDNLNEVFALFGPIQTRRMFGGYGVYHDSLMFGLVADDVLYLKADDKSSDAFSQLGLSQFEYEKGSKKVKMSYYMAPEEIFDDPNEAREWATRAFDAALRARKPGSKKGSKKK</sequence>
<dbReference type="InterPro" id="IPR007076">
    <property type="entry name" value="TfoX_N"/>
</dbReference>
<proteinExistence type="predicted"/>
<dbReference type="eggNOG" id="COG3070">
    <property type="taxonomic scope" value="Bacteria"/>
</dbReference>
<gene>
    <name evidence="3" type="ORF">BOV88_11900</name>
    <name evidence="2" type="ORF">JV46_06720</name>
</gene>
<reference evidence="2 4" key="1">
    <citation type="journal article" date="2014" name="BMC Genomics">
        <title>The genome of the intracellular bacterium of the coastal bivalve, Solemya velum: a blueprint for thriving in and out of symbiosis.</title>
        <authorList>
            <person name="Dmytrenko O."/>
            <person name="Russell S.L."/>
            <person name="Loo W.T."/>
            <person name="Fontanez K.M."/>
            <person name="Liao L."/>
            <person name="Roeselers G."/>
            <person name="Sharma R."/>
            <person name="Stewart F.J."/>
            <person name="Newton I.L."/>
            <person name="Woyke T."/>
            <person name="Wu D."/>
            <person name="Lang J.M."/>
            <person name="Eisen J.A."/>
            <person name="Cavanaugh C.M."/>
        </authorList>
    </citation>
    <scope>NUCLEOTIDE SEQUENCE [LARGE SCALE GENOMIC DNA]</scope>
    <source>
        <strain evidence="2 4">WH</strain>
    </source>
</reference>
<dbReference type="Proteomes" id="UP000190962">
    <property type="component" value="Unassembled WGS sequence"/>
</dbReference>
<comment type="caution">
    <text evidence="2">The sequence shown here is derived from an EMBL/GenBank/DDBJ whole genome shotgun (WGS) entry which is preliminary data.</text>
</comment>
<evidence type="ECO:0000313" key="5">
    <source>
        <dbReference type="Proteomes" id="UP000190962"/>
    </source>
</evidence>
<protein>
    <submittedName>
        <fullName evidence="2">Transcriptional regulator</fullName>
    </submittedName>
</protein>